<dbReference type="OrthoDB" id="1466693at2"/>
<evidence type="ECO:0000256" key="1">
    <source>
        <dbReference type="SAM" id="SignalP"/>
    </source>
</evidence>
<sequence>MEMFITRNYYRLLQIIFLLLSVSATKALAQDGEMVISGIYKGANLYVENPMLTDGSFCVNKVIINHSEMQKLPKASAFEIDMEHLKKGQEISVIIFHSNDCVPRILNPNAIRDKGHFQFVELDITEDGLEWETSGEAEEGNFVIMRFEHNSWVEEVIVQGLGTNKLNKYNYKVLHHSGENKYKLKYLEVTGKIYNSSELMHTSSSEQVKFYPNRVTKVLSFTRPVKYEILDQYGKVVLNGNSIEVDCATLNGGKYYFVNYDNKTERFFKK</sequence>
<evidence type="ECO:0000313" key="3">
    <source>
        <dbReference type="Proteomes" id="UP000267268"/>
    </source>
</evidence>
<proteinExistence type="predicted"/>
<dbReference type="RefSeq" id="WP_126614658.1">
    <property type="nucleotide sequence ID" value="NZ_CP034562.1"/>
</dbReference>
<dbReference type="Proteomes" id="UP000267268">
    <property type="component" value="Chromosome 1"/>
</dbReference>
<gene>
    <name evidence="2" type="ORF">EI427_11310</name>
</gene>
<reference evidence="2 3" key="1">
    <citation type="submission" date="2018-12" db="EMBL/GenBank/DDBJ databases">
        <title>Flammeovirga pectinis sp. nov., isolated from the gut of the Korean scallop, Patinopecten yessoensis.</title>
        <authorList>
            <person name="Bae J.-W."/>
            <person name="Jeong Y.-S."/>
            <person name="Kang W."/>
        </authorList>
    </citation>
    <scope>NUCLEOTIDE SEQUENCE [LARGE SCALE GENOMIC DNA]</scope>
    <source>
        <strain evidence="2 3">L12M1</strain>
    </source>
</reference>
<feature type="signal peptide" evidence="1">
    <location>
        <begin position="1"/>
        <end position="29"/>
    </location>
</feature>
<evidence type="ECO:0000313" key="2">
    <source>
        <dbReference type="EMBL" id="AZQ62799.1"/>
    </source>
</evidence>
<dbReference type="EMBL" id="CP034562">
    <property type="protein sequence ID" value="AZQ62799.1"/>
    <property type="molecule type" value="Genomic_DNA"/>
</dbReference>
<accession>A0A3Q9FQA0</accession>
<dbReference type="KEGG" id="fll:EI427_11310"/>
<feature type="chain" id="PRO_5018672718" description="T9SS type A sorting domain-containing protein" evidence="1">
    <location>
        <begin position="30"/>
        <end position="270"/>
    </location>
</feature>
<keyword evidence="3" id="KW-1185">Reference proteome</keyword>
<keyword evidence="1" id="KW-0732">Signal</keyword>
<protein>
    <recommendedName>
        <fullName evidence="4">T9SS type A sorting domain-containing protein</fullName>
    </recommendedName>
</protein>
<name>A0A3Q9FQA0_9BACT</name>
<dbReference type="AlphaFoldDB" id="A0A3Q9FQA0"/>
<evidence type="ECO:0008006" key="4">
    <source>
        <dbReference type="Google" id="ProtNLM"/>
    </source>
</evidence>
<organism evidence="2 3">
    <name type="scientific">Flammeovirga pectinis</name>
    <dbReference type="NCBI Taxonomy" id="2494373"/>
    <lineage>
        <taxon>Bacteria</taxon>
        <taxon>Pseudomonadati</taxon>
        <taxon>Bacteroidota</taxon>
        <taxon>Cytophagia</taxon>
        <taxon>Cytophagales</taxon>
        <taxon>Flammeovirgaceae</taxon>
        <taxon>Flammeovirga</taxon>
    </lineage>
</organism>